<dbReference type="AlphaFoldDB" id="A0A841SRD8"/>
<evidence type="ECO:0000259" key="5">
    <source>
        <dbReference type="Pfam" id="PF01321"/>
    </source>
</evidence>
<dbReference type="SUPFAM" id="SSF55920">
    <property type="entry name" value="Creatinase/aminopeptidase"/>
    <property type="match status" value="1"/>
</dbReference>
<dbReference type="InterPro" id="IPR000994">
    <property type="entry name" value="Pept_M24"/>
</dbReference>
<dbReference type="EMBL" id="JACJVQ010000005">
    <property type="protein sequence ID" value="MBB6633772.1"/>
    <property type="molecule type" value="Genomic_DNA"/>
</dbReference>
<sequence>MSTVYHTRRKRVIRHLKENGIEAALITSPSMIYYVTGFRSDPHERFLALLLDSRSEEETLFAPELDAQSAGEQGTVEAIVPVSDTENPYEKLRKKLGSSVASLAIEKNNVTVDKAESLQAVAPGVRFFNLTPFLEGMRMRKTSEEIAKVRLAIETIEKVMNHALTHVEAGMTELELTAELEYQMKRFGAEKPSFETIVLTGRRSALPHGVPENAKIEENDFLLIDMGVVVQGYCSDITRTFLMGEGTAEQEAIYEAVHAANLRGIEAARAGRTIASVDKAARDEIAARGYGPYFTHRVGHGFGMDIHEYPSLHGENRDLIETGLLFTVEPGIYVPEIGGVRIEDDLYIREDGTAEVLTSFTKHLIRLG</sequence>
<dbReference type="GO" id="GO:0004177">
    <property type="term" value="F:aminopeptidase activity"/>
    <property type="evidence" value="ECO:0007669"/>
    <property type="project" value="UniProtKB-KW"/>
</dbReference>
<dbReference type="Gene3D" id="3.90.230.10">
    <property type="entry name" value="Creatinase/methionine aminopeptidase superfamily"/>
    <property type="match status" value="1"/>
</dbReference>
<comment type="caution">
    <text evidence="6">The sequence shown here is derived from an EMBL/GenBank/DDBJ whole genome shotgun (WGS) entry which is preliminary data.</text>
</comment>
<dbReference type="InterPro" id="IPR000587">
    <property type="entry name" value="Creatinase_N"/>
</dbReference>
<comment type="similarity">
    <text evidence="2">Belongs to the peptidase M24B family.</text>
</comment>
<dbReference type="Pfam" id="PF00557">
    <property type="entry name" value="Peptidase_M24"/>
    <property type="match status" value="1"/>
</dbReference>
<keyword evidence="6" id="KW-0378">Hydrolase</keyword>
<dbReference type="Pfam" id="PF01321">
    <property type="entry name" value="Creatinase_N"/>
    <property type="match status" value="1"/>
</dbReference>
<dbReference type="PRINTS" id="PR00599">
    <property type="entry name" value="MAPEPTIDASE"/>
</dbReference>
<accession>A0A841SRD8</accession>
<keyword evidence="7" id="KW-1185">Reference proteome</keyword>
<dbReference type="RefSeq" id="WP_185118990.1">
    <property type="nucleotide sequence ID" value="NZ_JACJVQ010000005.1"/>
</dbReference>
<dbReference type="InterPro" id="IPR036005">
    <property type="entry name" value="Creatinase/aminopeptidase-like"/>
</dbReference>
<dbReference type="CDD" id="cd01092">
    <property type="entry name" value="APP-like"/>
    <property type="match status" value="1"/>
</dbReference>
<dbReference type="SUPFAM" id="SSF53092">
    <property type="entry name" value="Creatinase/prolidase N-terminal domain"/>
    <property type="match status" value="1"/>
</dbReference>
<dbReference type="InterPro" id="IPR050659">
    <property type="entry name" value="Peptidase_M24B"/>
</dbReference>
<evidence type="ECO:0000313" key="7">
    <source>
        <dbReference type="Proteomes" id="UP000535838"/>
    </source>
</evidence>
<gene>
    <name evidence="6" type="ORF">H7B67_06595</name>
</gene>
<comment type="cofactor">
    <cofactor evidence="1">
        <name>Mn(2+)</name>
        <dbReference type="ChEBI" id="CHEBI:29035"/>
    </cofactor>
</comment>
<dbReference type="InterPro" id="IPR001714">
    <property type="entry name" value="Pept_M24_MAP"/>
</dbReference>
<name>A0A841SRD8_9BACL</name>
<feature type="domain" description="Creatinase N-terminal" evidence="5">
    <location>
        <begin position="8"/>
        <end position="139"/>
    </location>
</feature>
<proteinExistence type="inferred from homology"/>
<dbReference type="Proteomes" id="UP000535838">
    <property type="component" value="Unassembled WGS sequence"/>
</dbReference>
<keyword evidence="3" id="KW-0464">Manganese</keyword>
<evidence type="ECO:0000256" key="1">
    <source>
        <dbReference type="ARBA" id="ARBA00001936"/>
    </source>
</evidence>
<evidence type="ECO:0000256" key="3">
    <source>
        <dbReference type="ARBA" id="ARBA00023211"/>
    </source>
</evidence>
<keyword evidence="6" id="KW-0031">Aminopeptidase</keyword>
<evidence type="ECO:0000313" key="6">
    <source>
        <dbReference type="EMBL" id="MBB6633772.1"/>
    </source>
</evidence>
<dbReference type="PANTHER" id="PTHR46112">
    <property type="entry name" value="AMINOPEPTIDASE"/>
    <property type="match status" value="1"/>
</dbReference>
<dbReference type="GO" id="GO:0008235">
    <property type="term" value="F:metalloexopeptidase activity"/>
    <property type="evidence" value="ECO:0007669"/>
    <property type="project" value="UniProtKB-ARBA"/>
</dbReference>
<reference evidence="6 7" key="1">
    <citation type="submission" date="2020-08" db="EMBL/GenBank/DDBJ databases">
        <title>Cohnella phylogeny.</title>
        <authorList>
            <person name="Dunlap C."/>
        </authorList>
    </citation>
    <scope>NUCLEOTIDE SEQUENCE [LARGE SCALE GENOMIC DNA]</scope>
    <source>
        <strain evidence="6 7">DSM 25241</strain>
    </source>
</reference>
<protein>
    <submittedName>
        <fullName evidence="6">Aminopeptidase P family protein</fullName>
    </submittedName>
</protein>
<dbReference type="InterPro" id="IPR029149">
    <property type="entry name" value="Creatin/AminoP/Spt16_N"/>
</dbReference>
<dbReference type="PANTHER" id="PTHR46112:SF10">
    <property type="entry name" value="DIPEPTIDASE YKVY-RELATED"/>
    <property type="match status" value="1"/>
</dbReference>
<dbReference type="Gene3D" id="3.40.350.10">
    <property type="entry name" value="Creatinase/prolidase N-terminal domain"/>
    <property type="match status" value="1"/>
</dbReference>
<organism evidence="6 7">
    <name type="scientific">Cohnella thailandensis</name>
    <dbReference type="NCBI Taxonomy" id="557557"/>
    <lineage>
        <taxon>Bacteria</taxon>
        <taxon>Bacillati</taxon>
        <taxon>Bacillota</taxon>
        <taxon>Bacilli</taxon>
        <taxon>Bacillales</taxon>
        <taxon>Paenibacillaceae</taxon>
        <taxon>Cohnella</taxon>
    </lineage>
</organism>
<evidence type="ECO:0000256" key="2">
    <source>
        <dbReference type="ARBA" id="ARBA00008766"/>
    </source>
</evidence>
<feature type="domain" description="Peptidase M24" evidence="4">
    <location>
        <begin position="148"/>
        <end position="350"/>
    </location>
</feature>
<keyword evidence="6" id="KW-0645">Protease</keyword>
<evidence type="ECO:0000259" key="4">
    <source>
        <dbReference type="Pfam" id="PF00557"/>
    </source>
</evidence>